<dbReference type="EMBL" id="ML769947">
    <property type="protein sequence ID" value="KAE9385770.1"/>
    <property type="molecule type" value="Genomic_DNA"/>
</dbReference>
<dbReference type="AlphaFoldDB" id="A0A6A4GK45"/>
<name>A0A6A4GK45_9AGAR</name>
<evidence type="ECO:0000256" key="1">
    <source>
        <dbReference type="SAM" id="SignalP"/>
    </source>
</evidence>
<feature type="signal peptide" evidence="1">
    <location>
        <begin position="1"/>
        <end position="29"/>
    </location>
</feature>
<reference evidence="2" key="1">
    <citation type="journal article" date="2019" name="Environ. Microbiol.">
        <title>Fungal ecological strategies reflected in gene transcription - a case study of two litter decomposers.</title>
        <authorList>
            <person name="Barbi F."/>
            <person name="Kohler A."/>
            <person name="Barry K."/>
            <person name="Baskaran P."/>
            <person name="Daum C."/>
            <person name="Fauchery L."/>
            <person name="Ihrmark K."/>
            <person name="Kuo A."/>
            <person name="LaButti K."/>
            <person name="Lipzen A."/>
            <person name="Morin E."/>
            <person name="Grigoriev I.V."/>
            <person name="Henrissat B."/>
            <person name="Lindahl B."/>
            <person name="Martin F."/>
        </authorList>
    </citation>
    <scope>NUCLEOTIDE SEQUENCE</scope>
    <source>
        <strain evidence="2">JB14</strain>
    </source>
</reference>
<keyword evidence="1" id="KW-0732">Signal</keyword>
<evidence type="ECO:0000313" key="2">
    <source>
        <dbReference type="EMBL" id="KAE9385770.1"/>
    </source>
</evidence>
<keyword evidence="3" id="KW-1185">Reference proteome</keyword>
<accession>A0A6A4GK45</accession>
<dbReference type="OrthoDB" id="3026402at2759"/>
<protein>
    <recommendedName>
        <fullName evidence="4">Hydrophobin</fullName>
    </recommendedName>
</protein>
<proteinExistence type="predicted"/>
<organism evidence="2 3">
    <name type="scientific">Gymnopus androsaceus JB14</name>
    <dbReference type="NCBI Taxonomy" id="1447944"/>
    <lineage>
        <taxon>Eukaryota</taxon>
        <taxon>Fungi</taxon>
        <taxon>Dikarya</taxon>
        <taxon>Basidiomycota</taxon>
        <taxon>Agaricomycotina</taxon>
        <taxon>Agaricomycetes</taxon>
        <taxon>Agaricomycetidae</taxon>
        <taxon>Agaricales</taxon>
        <taxon>Marasmiineae</taxon>
        <taxon>Omphalotaceae</taxon>
        <taxon>Gymnopus</taxon>
    </lineage>
</organism>
<evidence type="ECO:0008006" key="4">
    <source>
        <dbReference type="Google" id="ProtNLM"/>
    </source>
</evidence>
<evidence type="ECO:0000313" key="3">
    <source>
        <dbReference type="Proteomes" id="UP000799118"/>
    </source>
</evidence>
<feature type="chain" id="PRO_5025690352" description="Hydrophobin" evidence="1">
    <location>
        <begin position="30"/>
        <end position="81"/>
    </location>
</feature>
<dbReference type="Proteomes" id="UP000799118">
    <property type="component" value="Unassembled WGS sequence"/>
</dbReference>
<gene>
    <name evidence="2" type="ORF">BT96DRAFT_928645</name>
</gene>
<sequence>MFRLISNFGAAFSLSVFLLMLVQVMNVNGLPGLEARQDVVYHCGGTDTKTSCPPGYTCCGPIVSGIGGTCVLLGESEVCAL</sequence>